<feature type="signal peptide" evidence="2">
    <location>
        <begin position="1"/>
        <end position="23"/>
    </location>
</feature>
<organism evidence="3 4">
    <name type="scientific">Piscinibacter gummiphilus</name>
    <dbReference type="NCBI Taxonomy" id="946333"/>
    <lineage>
        <taxon>Bacteria</taxon>
        <taxon>Pseudomonadati</taxon>
        <taxon>Pseudomonadota</taxon>
        <taxon>Betaproteobacteria</taxon>
        <taxon>Burkholderiales</taxon>
        <taxon>Sphaerotilaceae</taxon>
        <taxon>Piscinibacter</taxon>
    </lineage>
</organism>
<dbReference type="RefSeq" id="WP_157782168.1">
    <property type="nucleotide sequence ID" value="NZ_BSPR01000004.1"/>
</dbReference>
<evidence type="ECO:0000313" key="4">
    <source>
        <dbReference type="Proteomes" id="UP000193427"/>
    </source>
</evidence>
<dbReference type="Pfam" id="PF06476">
    <property type="entry name" value="DUF1090"/>
    <property type="match status" value="1"/>
</dbReference>
<feature type="region of interest" description="Disordered" evidence="1">
    <location>
        <begin position="91"/>
        <end position="130"/>
    </location>
</feature>
<feature type="compositionally biased region" description="Basic and acidic residues" evidence="1">
    <location>
        <begin position="119"/>
        <end position="130"/>
    </location>
</feature>
<protein>
    <submittedName>
        <fullName evidence="3">Uncharacterized protein</fullName>
    </submittedName>
</protein>
<name>A0A1W6LAD8_9BURK</name>
<proteinExistence type="predicted"/>
<evidence type="ECO:0000313" key="3">
    <source>
        <dbReference type="EMBL" id="ARN21190.1"/>
    </source>
</evidence>
<gene>
    <name evidence="3" type="ORF">A4W93_15530</name>
</gene>
<feature type="chain" id="PRO_5043915636" evidence="2">
    <location>
        <begin position="24"/>
        <end position="130"/>
    </location>
</feature>
<evidence type="ECO:0000256" key="2">
    <source>
        <dbReference type="SAM" id="SignalP"/>
    </source>
</evidence>
<dbReference type="STRING" id="946333.A4W93_15530"/>
<reference evidence="3 4" key="1">
    <citation type="submission" date="2016-04" db="EMBL/GenBank/DDBJ databases">
        <title>Complete genome sequence of natural rubber-degrading, novel Gram-negative bacterium, Rhizobacter gummiphilus strain NS21.</title>
        <authorList>
            <person name="Tabata M."/>
            <person name="Kasai D."/>
            <person name="Fukuda M."/>
        </authorList>
    </citation>
    <scope>NUCLEOTIDE SEQUENCE [LARGE SCALE GENOMIC DNA]</scope>
    <source>
        <strain evidence="3 4">NS21</strain>
    </source>
</reference>
<dbReference type="EMBL" id="CP015118">
    <property type="protein sequence ID" value="ARN21190.1"/>
    <property type="molecule type" value="Genomic_DNA"/>
</dbReference>
<dbReference type="Proteomes" id="UP000193427">
    <property type="component" value="Chromosome"/>
</dbReference>
<dbReference type="KEGG" id="rgu:A4W93_15530"/>
<keyword evidence="4" id="KW-1185">Reference proteome</keyword>
<accession>A0A1W6LAD8</accession>
<keyword evidence="2" id="KW-0732">Signal</keyword>
<sequence length="130" mass="13459">MTNLVRPAALAAILLVTSVSGFAATLSPACQAKHDAVAAKIAKAKETGNSEEQSSLQKSLAAIDSQCTDAKLTSMHDSAVKKQEATVAKRQAELDKATAGGNASKTKKAQDKLNAAQAKLDKLKATDPLK</sequence>
<dbReference type="InterPro" id="IPR009468">
    <property type="entry name" value="DUF1090"/>
</dbReference>
<dbReference type="AlphaFoldDB" id="A0A1W6LAD8"/>
<evidence type="ECO:0000256" key="1">
    <source>
        <dbReference type="SAM" id="MobiDB-lite"/>
    </source>
</evidence>